<sequence>MEAYSEDMESLINKTRMLQCVLEDVELIPDSRNAKKVADLSLVGKIISNRTFGKNVVTAILRKAWNVSKTFQVNVLQSYTFLFEFEHNEDRKKVLQRGPWNINGSHLVLKKWDFEKTFEEANFKSTAFWVQIHGLPLLYITKENALKIGERIGKVLKVDFNNDDRVINRSFLRVWVEVDVEKPLMAGFFHKKSLEQTTWIQFKYDRISKFCFKCGRLGHLLNDCIKAEEVITIAPNGSSTINPSKVANENQGRSAQVNKVECSNKIFFVQLMNDGDKLINKIDMEQEVIYVAFKEPQVHQKIQKTYWRKEGNADIINCNIQEASLERSYATRSEIGMKEMAENFKFHSNFLQYFPNKEMGYNMECFT</sequence>
<dbReference type="InterPro" id="IPR025558">
    <property type="entry name" value="DUF4283"/>
</dbReference>
<dbReference type="InterPro" id="IPR001878">
    <property type="entry name" value="Znf_CCHC"/>
</dbReference>
<dbReference type="Pfam" id="PF14392">
    <property type="entry name" value="zf-CCHC_4"/>
    <property type="match status" value="1"/>
</dbReference>
<organism evidence="3 4">
    <name type="scientific">Ziziphus jujuba var. spinosa</name>
    <dbReference type="NCBI Taxonomy" id="714518"/>
    <lineage>
        <taxon>Eukaryota</taxon>
        <taxon>Viridiplantae</taxon>
        <taxon>Streptophyta</taxon>
        <taxon>Embryophyta</taxon>
        <taxon>Tracheophyta</taxon>
        <taxon>Spermatophyta</taxon>
        <taxon>Magnoliopsida</taxon>
        <taxon>eudicotyledons</taxon>
        <taxon>Gunneridae</taxon>
        <taxon>Pentapetalae</taxon>
        <taxon>rosids</taxon>
        <taxon>fabids</taxon>
        <taxon>Rosales</taxon>
        <taxon>Rhamnaceae</taxon>
        <taxon>Paliureae</taxon>
        <taxon>Ziziphus</taxon>
    </lineage>
</organism>
<evidence type="ECO:0000313" key="3">
    <source>
        <dbReference type="EMBL" id="KAH7528312.1"/>
    </source>
</evidence>
<proteinExistence type="predicted"/>
<dbReference type="Proteomes" id="UP000813462">
    <property type="component" value="Unassembled WGS sequence"/>
</dbReference>
<evidence type="ECO:0000313" key="4">
    <source>
        <dbReference type="Proteomes" id="UP000813462"/>
    </source>
</evidence>
<protein>
    <recommendedName>
        <fullName evidence="2">CCHC-type domain-containing protein</fullName>
    </recommendedName>
</protein>
<dbReference type="PANTHER" id="PTHR31286:SF167">
    <property type="entry name" value="OS09G0268800 PROTEIN"/>
    <property type="match status" value="1"/>
</dbReference>
<keyword evidence="1" id="KW-0479">Metal-binding</keyword>
<dbReference type="EMBL" id="JAEACU010000005">
    <property type="protein sequence ID" value="KAH7528312.1"/>
    <property type="molecule type" value="Genomic_DNA"/>
</dbReference>
<comment type="caution">
    <text evidence="3">The sequence shown here is derived from an EMBL/GenBank/DDBJ whole genome shotgun (WGS) entry which is preliminary data.</text>
</comment>
<keyword evidence="1" id="KW-0862">Zinc</keyword>
<dbReference type="InterPro" id="IPR025836">
    <property type="entry name" value="Zn_knuckle_CX2CX4HX4C"/>
</dbReference>
<dbReference type="AlphaFoldDB" id="A0A978VD73"/>
<feature type="domain" description="CCHC-type" evidence="2">
    <location>
        <begin position="211"/>
        <end position="224"/>
    </location>
</feature>
<dbReference type="PANTHER" id="PTHR31286">
    <property type="entry name" value="GLYCINE-RICH CELL WALL STRUCTURAL PROTEIN 1.8-LIKE"/>
    <property type="match status" value="1"/>
</dbReference>
<evidence type="ECO:0000259" key="2">
    <source>
        <dbReference type="PROSITE" id="PS50158"/>
    </source>
</evidence>
<keyword evidence="1" id="KW-0863">Zinc-finger</keyword>
<dbReference type="PROSITE" id="PS50158">
    <property type="entry name" value="ZF_CCHC"/>
    <property type="match status" value="1"/>
</dbReference>
<dbReference type="GO" id="GO:0003676">
    <property type="term" value="F:nucleic acid binding"/>
    <property type="evidence" value="ECO:0007669"/>
    <property type="project" value="InterPro"/>
</dbReference>
<dbReference type="Pfam" id="PF14111">
    <property type="entry name" value="DUF4283"/>
    <property type="match status" value="1"/>
</dbReference>
<dbReference type="GO" id="GO:0008270">
    <property type="term" value="F:zinc ion binding"/>
    <property type="evidence" value="ECO:0007669"/>
    <property type="project" value="UniProtKB-KW"/>
</dbReference>
<accession>A0A978VD73</accession>
<gene>
    <name evidence="3" type="ORF">FEM48_Zijuj05G0059400</name>
</gene>
<evidence type="ECO:0000256" key="1">
    <source>
        <dbReference type="PROSITE-ProRule" id="PRU00047"/>
    </source>
</evidence>
<dbReference type="InterPro" id="IPR040256">
    <property type="entry name" value="At4g02000-like"/>
</dbReference>
<reference evidence="3" key="1">
    <citation type="journal article" date="2021" name="Front. Plant Sci.">
        <title>Chromosome-Scale Genome Assembly for Chinese Sour Jujube and Insights Into Its Genome Evolution and Domestication Signature.</title>
        <authorList>
            <person name="Shen L.-Y."/>
            <person name="Luo H."/>
            <person name="Wang X.-L."/>
            <person name="Wang X.-M."/>
            <person name="Qiu X.-J."/>
            <person name="Liu H."/>
            <person name="Zhou S.-S."/>
            <person name="Jia K.-H."/>
            <person name="Nie S."/>
            <person name="Bao Y.-T."/>
            <person name="Zhang R.-G."/>
            <person name="Yun Q.-Z."/>
            <person name="Chai Y.-H."/>
            <person name="Lu J.-Y."/>
            <person name="Li Y."/>
            <person name="Zhao S.-W."/>
            <person name="Mao J.-F."/>
            <person name="Jia S.-G."/>
            <person name="Mao Y.-M."/>
        </authorList>
    </citation>
    <scope>NUCLEOTIDE SEQUENCE</scope>
    <source>
        <strain evidence="3">AT0</strain>
        <tissue evidence="3">Leaf</tissue>
    </source>
</reference>
<name>A0A978VD73_ZIZJJ</name>